<dbReference type="InterPro" id="IPR032675">
    <property type="entry name" value="LRR_dom_sf"/>
</dbReference>
<accession>A0A8D2JQL1</accession>
<feature type="compositionally biased region" description="Basic and acidic residues" evidence="1">
    <location>
        <begin position="195"/>
        <end position="211"/>
    </location>
</feature>
<feature type="compositionally biased region" description="Low complexity" evidence="1">
    <location>
        <begin position="10"/>
        <end position="26"/>
    </location>
</feature>
<dbReference type="InterPro" id="IPR001611">
    <property type="entry name" value="Leu-rich_rpt"/>
</dbReference>
<sequence>MGLSPPPSRSLPSPSRSLPSPSRSLPSPLPALSPPPPALSPLPLPLSPLPLPLWRCSITSEGCVHLSTVLSQESSLTHLDLGLNHIGVVGLRALCGALKAPPCGLQCLWLWGCSLTPFSCKDLSSALSSNRSLVTLDLGQNTLGFEGIKLLCEALRLQQCPLRTLRLKINESDVHLQNLLQEVRKSNPQLTIDSSRQDPGKSRPSADDFLF</sequence>
<protein>
    <submittedName>
        <fullName evidence="2">Uncharacterized protein</fullName>
    </submittedName>
</protein>
<evidence type="ECO:0000313" key="2">
    <source>
        <dbReference type="Ensembl" id="ENSSVLP00005026642.1"/>
    </source>
</evidence>
<keyword evidence="3" id="KW-1185">Reference proteome</keyword>
<dbReference type="PANTHER" id="PTHR45690">
    <property type="entry name" value="NACHT, LRR AND PYD DOMAINS-CONTAINING PROTEIN 12"/>
    <property type="match status" value="1"/>
</dbReference>
<dbReference type="PANTHER" id="PTHR45690:SF14">
    <property type="entry name" value="NACHT, LRR AND PYD DOMAINS-CONTAINING PROTEIN 2"/>
    <property type="match status" value="1"/>
</dbReference>
<reference evidence="2" key="2">
    <citation type="submission" date="2025-09" db="UniProtKB">
        <authorList>
            <consortium name="Ensembl"/>
        </authorList>
    </citation>
    <scope>IDENTIFICATION</scope>
</reference>
<dbReference type="Gene3D" id="3.80.10.10">
    <property type="entry name" value="Ribonuclease Inhibitor"/>
    <property type="match status" value="1"/>
</dbReference>
<dbReference type="GO" id="GO:0005737">
    <property type="term" value="C:cytoplasm"/>
    <property type="evidence" value="ECO:0007669"/>
    <property type="project" value="TreeGrafter"/>
</dbReference>
<evidence type="ECO:0000256" key="1">
    <source>
        <dbReference type="SAM" id="MobiDB-lite"/>
    </source>
</evidence>
<dbReference type="Ensembl" id="ENSSVLT00005029614.1">
    <property type="protein sequence ID" value="ENSSVLP00005026642.1"/>
    <property type="gene ID" value="ENSSVLG00005020398.1"/>
</dbReference>
<name>A0A8D2JQL1_SCIVU</name>
<feature type="region of interest" description="Disordered" evidence="1">
    <location>
        <begin position="190"/>
        <end position="211"/>
    </location>
</feature>
<dbReference type="SUPFAM" id="SSF52047">
    <property type="entry name" value="RNI-like"/>
    <property type="match status" value="1"/>
</dbReference>
<reference evidence="2" key="1">
    <citation type="submission" date="2025-08" db="UniProtKB">
        <authorList>
            <consortium name="Ensembl"/>
        </authorList>
    </citation>
    <scope>IDENTIFICATION</scope>
</reference>
<dbReference type="Pfam" id="PF13516">
    <property type="entry name" value="LRR_6"/>
    <property type="match status" value="2"/>
</dbReference>
<organism evidence="2 3">
    <name type="scientific">Sciurus vulgaris</name>
    <name type="common">Eurasian red squirrel</name>
    <dbReference type="NCBI Taxonomy" id="55149"/>
    <lineage>
        <taxon>Eukaryota</taxon>
        <taxon>Metazoa</taxon>
        <taxon>Chordata</taxon>
        <taxon>Craniata</taxon>
        <taxon>Vertebrata</taxon>
        <taxon>Euteleostomi</taxon>
        <taxon>Mammalia</taxon>
        <taxon>Eutheria</taxon>
        <taxon>Euarchontoglires</taxon>
        <taxon>Glires</taxon>
        <taxon>Rodentia</taxon>
        <taxon>Sciuromorpha</taxon>
        <taxon>Sciuridae</taxon>
        <taxon>Sciurinae</taxon>
        <taxon>Sciurini</taxon>
        <taxon>Sciurus</taxon>
    </lineage>
</organism>
<dbReference type="InterPro" id="IPR050637">
    <property type="entry name" value="NLRP_innate_immun_reg"/>
</dbReference>
<dbReference type="AlphaFoldDB" id="A0A8D2JQL1"/>
<proteinExistence type="predicted"/>
<feature type="region of interest" description="Disordered" evidence="1">
    <location>
        <begin position="1"/>
        <end position="32"/>
    </location>
</feature>
<dbReference type="GO" id="GO:0050727">
    <property type="term" value="P:regulation of inflammatory response"/>
    <property type="evidence" value="ECO:0007669"/>
    <property type="project" value="TreeGrafter"/>
</dbReference>
<evidence type="ECO:0000313" key="3">
    <source>
        <dbReference type="Proteomes" id="UP000694564"/>
    </source>
</evidence>
<dbReference type="SMART" id="SM00368">
    <property type="entry name" value="LRR_RI"/>
    <property type="match status" value="3"/>
</dbReference>
<dbReference type="GeneTree" id="ENSGT00940000161714"/>
<dbReference type="Proteomes" id="UP000694564">
    <property type="component" value="Chromosome 17"/>
</dbReference>